<comment type="caution">
    <text evidence="2">The sequence shown here is derived from an EMBL/GenBank/DDBJ whole genome shotgun (WGS) entry which is preliminary data.</text>
</comment>
<organism evidence="2 3">
    <name type="scientific">Synaphobranchus kaupii</name>
    <name type="common">Kaup's arrowtooth eel</name>
    <dbReference type="NCBI Taxonomy" id="118154"/>
    <lineage>
        <taxon>Eukaryota</taxon>
        <taxon>Metazoa</taxon>
        <taxon>Chordata</taxon>
        <taxon>Craniata</taxon>
        <taxon>Vertebrata</taxon>
        <taxon>Euteleostomi</taxon>
        <taxon>Actinopterygii</taxon>
        <taxon>Neopterygii</taxon>
        <taxon>Teleostei</taxon>
        <taxon>Anguilliformes</taxon>
        <taxon>Synaphobranchidae</taxon>
        <taxon>Synaphobranchus</taxon>
    </lineage>
</organism>
<protein>
    <submittedName>
        <fullName evidence="2">Uncharacterized protein</fullName>
    </submittedName>
</protein>
<name>A0A9Q1G576_SYNKA</name>
<gene>
    <name evidence="2" type="ORF">SKAU_G00062620</name>
</gene>
<keyword evidence="3" id="KW-1185">Reference proteome</keyword>
<dbReference type="AlphaFoldDB" id="A0A9Q1G576"/>
<evidence type="ECO:0000313" key="3">
    <source>
        <dbReference type="Proteomes" id="UP001152622"/>
    </source>
</evidence>
<proteinExistence type="predicted"/>
<sequence length="88" mass="9740">MEGKLVVQRMPTNITFRKPATYGNRQIAFTIPSTHTLPQQTPDCPINGSDSPFTLHEPCNTGDTTPVLPIQPTPTTTEILREAMTLFD</sequence>
<accession>A0A9Q1G576</accession>
<evidence type="ECO:0000256" key="1">
    <source>
        <dbReference type="SAM" id="MobiDB-lite"/>
    </source>
</evidence>
<reference evidence="2" key="1">
    <citation type="journal article" date="2023" name="Science">
        <title>Genome structures resolve the early diversification of teleost fishes.</title>
        <authorList>
            <person name="Parey E."/>
            <person name="Louis A."/>
            <person name="Montfort J."/>
            <person name="Bouchez O."/>
            <person name="Roques C."/>
            <person name="Iampietro C."/>
            <person name="Lluch J."/>
            <person name="Castinel A."/>
            <person name="Donnadieu C."/>
            <person name="Desvignes T."/>
            <person name="Floi Bucao C."/>
            <person name="Jouanno E."/>
            <person name="Wen M."/>
            <person name="Mejri S."/>
            <person name="Dirks R."/>
            <person name="Jansen H."/>
            <person name="Henkel C."/>
            <person name="Chen W.J."/>
            <person name="Zahm M."/>
            <person name="Cabau C."/>
            <person name="Klopp C."/>
            <person name="Thompson A.W."/>
            <person name="Robinson-Rechavi M."/>
            <person name="Braasch I."/>
            <person name="Lecointre G."/>
            <person name="Bobe J."/>
            <person name="Postlethwait J.H."/>
            <person name="Berthelot C."/>
            <person name="Roest Crollius H."/>
            <person name="Guiguen Y."/>
        </authorList>
    </citation>
    <scope>NUCLEOTIDE SEQUENCE</scope>
    <source>
        <strain evidence="2">WJC10195</strain>
    </source>
</reference>
<feature type="compositionally biased region" description="Polar residues" evidence="1">
    <location>
        <begin position="34"/>
        <end position="52"/>
    </location>
</feature>
<dbReference type="EMBL" id="JAINUF010000002">
    <property type="protein sequence ID" value="KAJ8375682.1"/>
    <property type="molecule type" value="Genomic_DNA"/>
</dbReference>
<dbReference type="Proteomes" id="UP001152622">
    <property type="component" value="Chromosome 2"/>
</dbReference>
<evidence type="ECO:0000313" key="2">
    <source>
        <dbReference type="EMBL" id="KAJ8375682.1"/>
    </source>
</evidence>
<feature type="region of interest" description="Disordered" evidence="1">
    <location>
        <begin position="34"/>
        <end position="72"/>
    </location>
</feature>